<gene>
    <name evidence="1" type="ORF">LJ657_46075</name>
</gene>
<dbReference type="RefSeq" id="WP_232655708.1">
    <property type="nucleotide sequence ID" value="NZ_JAJSBI010000047.1"/>
</dbReference>
<dbReference type="Gene3D" id="2.130.10.10">
    <property type="entry name" value="YVTN repeat-like/Quinoprotein amine dehydrogenase"/>
    <property type="match status" value="1"/>
</dbReference>
<protein>
    <recommendedName>
        <fullName evidence="3">WD40 repeat</fullName>
    </recommendedName>
</protein>
<dbReference type="InterPro" id="IPR001680">
    <property type="entry name" value="WD40_rpt"/>
</dbReference>
<dbReference type="InterPro" id="IPR015943">
    <property type="entry name" value="WD40/YVTN_repeat-like_dom_sf"/>
</dbReference>
<dbReference type="SUPFAM" id="SSF50998">
    <property type="entry name" value="Quinoprotein alcohol dehydrogenase-like"/>
    <property type="match status" value="1"/>
</dbReference>
<keyword evidence="2" id="KW-1185">Reference proteome</keyword>
<evidence type="ECO:0000313" key="1">
    <source>
        <dbReference type="EMBL" id="MCD9880786.1"/>
    </source>
</evidence>
<dbReference type="Proteomes" id="UP001108029">
    <property type="component" value="Unassembled WGS sequence"/>
</dbReference>
<dbReference type="Pfam" id="PF00400">
    <property type="entry name" value="WD40"/>
    <property type="match status" value="1"/>
</dbReference>
<evidence type="ECO:0008006" key="3">
    <source>
        <dbReference type="Google" id="ProtNLM"/>
    </source>
</evidence>
<sequence length="602" mass="62897">MSLSPASTGPDITQWPPLDGVTATHGPALLAWAARARPEESRLCLVRGARGSGKSQLMAWFLAGSASRPSTTVHATVLSEGLFTDAVAWELGRQLGYGPLAPERLLERLAVDRRPLLVLVVDLHRSGRGPADRPAADPATLVRDLLAPLLALPQTRAVVEVGDTALLDGLESVGVVTTIDVGDEPFTAAGAAPTAEDGFLLPRTPEGHVRWDHASETAREHALDRALTAPDPETALVELVRDPGFLVHGSTVSLAACLADERTPAPRGLRQTWRLAAPHLSDAQYETSDRAAVLHAASLESSSLLARYLLPLLADHSWAAVWARRDTTVSALAAVPGKPGTILAADPLGNVFEMDAGTGRYGVSVPQSAAGVPCLDGMAACAEHGALLLSDTGALHHTGEEPGGVLGRIAAHHGRAGLADADLRPTALGHSPCGRFVVIGDEQGGVHVWSLETSEAAPLSRVLHSAPVTAVTSLALPGEGQTLVMSTAMDGTVRLWKTSADPMPRPVEQRPALATAISAQQTSVGPLLAVAWNDASLHLWHLPSGRVRVLPLLLPCSSLACTSAPVVADQQPPSDSRLRLTIGGSEGSYALSLNAARLWSDE</sequence>
<reference evidence="1" key="1">
    <citation type="submission" date="2021-12" db="EMBL/GenBank/DDBJ databases">
        <authorList>
            <person name="Lee J.-H."/>
            <person name="Kim S.-B."/>
        </authorList>
    </citation>
    <scope>NUCLEOTIDE SEQUENCE</scope>
    <source>
        <strain evidence="1">NR30</strain>
    </source>
</reference>
<dbReference type="AlphaFoldDB" id="A0A9Q3VYI6"/>
<accession>A0A9Q3VYI6</accession>
<comment type="caution">
    <text evidence="1">The sequence shown here is derived from an EMBL/GenBank/DDBJ whole genome shotgun (WGS) entry which is preliminary data.</text>
</comment>
<organism evidence="1 2">
    <name type="scientific">Streptomyces guryensis</name>
    <dbReference type="NCBI Taxonomy" id="2886947"/>
    <lineage>
        <taxon>Bacteria</taxon>
        <taxon>Bacillati</taxon>
        <taxon>Actinomycetota</taxon>
        <taxon>Actinomycetes</taxon>
        <taxon>Kitasatosporales</taxon>
        <taxon>Streptomycetaceae</taxon>
        <taxon>Streptomyces</taxon>
    </lineage>
</organism>
<name>A0A9Q3VYI6_9ACTN</name>
<proteinExistence type="predicted"/>
<dbReference type="InterPro" id="IPR011047">
    <property type="entry name" value="Quinoprotein_ADH-like_sf"/>
</dbReference>
<dbReference type="EMBL" id="JAJSBI010000047">
    <property type="protein sequence ID" value="MCD9880786.1"/>
    <property type="molecule type" value="Genomic_DNA"/>
</dbReference>
<evidence type="ECO:0000313" key="2">
    <source>
        <dbReference type="Proteomes" id="UP001108029"/>
    </source>
</evidence>